<evidence type="ECO:0000256" key="1">
    <source>
        <dbReference type="SAM" id="SignalP"/>
    </source>
</evidence>
<dbReference type="GO" id="GO:0004806">
    <property type="term" value="F:triacylglycerol lipase activity"/>
    <property type="evidence" value="ECO:0007669"/>
    <property type="project" value="UniProtKB-EC"/>
</dbReference>
<reference evidence="2 3" key="1">
    <citation type="submission" date="2020-05" db="EMBL/GenBank/DDBJ databases">
        <title>Actinomadura verrucosospora NRRL-B18236 (PFL_A860) Genome sequencing and assembly.</title>
        <authorList>
            <person name="Samborskyy M."/>
        </authorList>
    </citation>
    <scope>NUCLEOTIDE SEQUENCE [LARGE SCALE GENOMIC DNA]</scope>
    <source>
        <strain evidence="2 3">NRRL:B18236</strain>
    </source>
</reference>
<dbReference type="AlphaFoldDB" id="A0A7D3VZG5"/>
<dbReference type="RefSeq" id="WP_246343029.1">
    <property type="nucleotide sequence ID" value="NZ_CP053892.1"/>
</dbReference>
<keyword evidence="2" id="KW-0378">Hydrolase</keyword>
<name>A0A7D3VZG5_ACTVE</name>
<dbReference type="SUPFAM" id="SSF53474">
    <property type="entry name" value="alpha/beta-Hydrolases"/>
    <property type="match status" value="1"/>
</dbReference>
<gene>
    <name evidence="2" type="ORF">ACTIVE_4233</name>
</gene>
<dbReference type="InterPro" id="IPR006311">
    <property type="entry name" value="TAT_signal"/>
</dbReference>
<dbReference type="Gene3D" id="3.40.50.1820">
    <property type="entry name" value="alpha/beta hydrolase"/>
    <property type="match status" value="1"/>
</dbReference>
<organism evidence="2 3">
    <name type="scientific">Actinomadura verrucosospora</name>
    <dbReference type="NCBI Taxonomy" id="46165"/>
    <lineage>
        <taxon>Bacteria</taxon>
        <taxon>Bacillati</taxon>
        <taxon>Actinomycetota</taxon>
        <taxon>Actinomycetes</taxon>
        <taxon>Streptosporangiales</taxon>
        <taxon>Thermomonosporaceae</taxon>
        <taxon>Actinomadura</taxon>
    </lineage>
</organism>
<protein>
    <submittedName>
        <fullName evidence="2">Triacylglycerol lipase</fullName>
        <ecNumber evidence="2">3.1.1.3</ecNumber>
    </submittedName>
</protein>
<dbReference type="Proteomes" id="UP000501240">
    <property type="component" value="Chromosome"/>
</dbReference>
<dbReference type="PANTHER" id="PTHR32015:SF1">
    <property type="entry name" value="LIPASE"/>
    <property type="match status" value="1"/>
</dbReference>
<evidence type="ECO:0000313" key="3">
    <source>
        <dbReference type="Proteomes" id="UP000501240"/>
    </source>
</evidence>
<dbReference type="PROSITE" id="PS51318">
    <property type="entry name" value="TAT"/>
    <property type="match status" value="1"/>
</dbReference>
<dbReference type="EMBL" id="CP053892">
    <property type="protein sequence ID" value="QKG22592.1"/>
    <property type="molecule type" value="Genomic_DNA"/>
</dbReference>
<keyword evidence="1" id="KW-0732">Signal</keyword>
<dbReference type="InterPro" id="IPR029058">
    <property type="entry name" value="AB_hydrolase_fold"/>
</dbReference>
<dbReference type="PANTHER" id="PTHR32015">
    <property type="entry name" value="FASTING INDUCED LIPASE"/>
    <property type="match status" value="1"/>
</dbReference>
<dbReference type="GO" id="GO:0016042">
    <property type="term" value="P:lipid catabolic process"/>
    <property type="evidence" value="ECO:0007669"/>
    <property type="project" value="InterPro"/>
</dbReference>
<evidence type="ECO:0000313" key="2">
    <source>
        <dbReference type="EMBL" id="QKG22592.1"/>
    </source>
</evidence>
<keyword evidence="3" id="KW-1185">Reference proteome</keyword>
<feature type="signal peptide" evidence="1">
    <location>
        <begin position="1"/>
        <end position="37"/>
    </location>
</feature>
<dbReference type="EC" id="3.1.1.3" evidence="2"/>
<sequence>MKSSFTRRPARAALRGLAAAALASLLGAAAVAAPARAADKYPPGDIGTSLVNFFNSPDAVAGANDWNCKPSAEHPTPVVLVHATFVNLGTNWSVLAPMLANEGYCVFGFNYGMTQLSFDRIGGLGDIAESAKTLDAFVDKVLAATGAQQVDLVGHSQGGMMPNYYLKRLGGAAKVRTFVALAPSNHGTTIDGVLDLGRTLNLLGFANQALNDAGAPGLVQQEQGSDFQNALFGDGDGDTVSGPRYVVIETKNDIVVTPYTNAWLKGDAVTNILVQDQCPDDYVGHVGMFNDSPVLQDVLNQLGANTPGFQPKCEGYGLPL</sequence>
<dbReference type="InterPro" id="IPR002918">
    <property type="entry name" value="Lipase_EstA/Esterase_EstB"/>
</dbReference>
<feature type="chain" id="PRO_5028823858" evidence="1">
    <location>
        <begin position="38"/>
        <end position="320"/>
    </location>
</feature>
<dbReference type="Pfam" id="PF01674">
    <property type="entry name" value="Lipase_2"/>
    <property type="match status" value="1"/>
</dbReference>
<accession>A0A7D3VZG5</accession>
<proteinExistence type="predicted"/>